<feature type="region of interest" description="Disordered" evidence="1">
    <location>
        <begin position="292"/>
        <end position="314"/>
    </location>
</feature>
<evidence type="ECO:0000313" key="3">
    <source>
        <dbReference type="Proteomes" id="UP001295684"/>
    </source>
</evidence>
<gene>
    <name evidence="2" type="ORF">ECRASSUSDP1_LOCUS3344</name>
</gene>
<name>A0AAD1X7V2_EUPCR</name>
<dbReference type="Proteomes" id="UP001295684">
    <property type="component" value="Unassembled WGS sequence"/>
</dbReference>
<evidence type="ECO:0000313" key="2">
    <source>
        <dbReference type="EMBL" id="CAI2362027.1"/>
    </source>
</evidence>
<feature type="compositionally biased region" description="Basic and acidic residues" evidence="1">
    <location>
        <begin position="293"/>
        <end position="302"/>
    </location>
</feature>
<proteinExistence type="predicted"/>
<dbReference type="AlphaFoldDB" id="A0AAD1X7V2"/>
<organism evidence="2 3">
    <name type="scientific">Euplotes crassus</name>
    <dbReference type="NCBI Taxonomy" id="5936"/>
    <lineage>
        <taxon>Eukaryota</taxon>
        <taxon>Sar</taxon>
        <taxon>Alveolata</taxon>
        <taxon>Ciliophora</taxon>
        <taxon>Intramacronucleata</taxon>
        <taxon>Spirotrichea</taxon>
        <taxon>Hypotrichia</taxon>
        <taxon>Euplotida</taxon>
        <taxon>Euplotidae</taxon>
        <taxon>Moneuplotes</taxon>
    </lineage>
</organism>
<dbReference type="EMBL" id="CAMPGE010003203">
    <property type="protein sequence ID" value="CAI2362027.1"/>
    <property type="molecule type" value="Genomic_DNA"/>
</dbReference>
<sequence>MCNFIGSHNKFWIESRRQKIEEIVNKKPLNTTFTGLPLSEPNSPSRKDGFLNDLWSCTPSDCSDEERYRESMSERLNYRLKLETEKLYYHLSKNKICVVPSQEYQQDFSSRPYFSIILKDMKFTKAKQEEANLKRQMKKESEIKKQEDLSRSLTRGATLGMYSFFSIGLILLLGSKNYMTQGDIQREIEFSKKVGRIKRDGRKRNFLEDEFKNIHKRIPFLKISGSVDYKRNKRPKKIEEVNFEKKIKEEYDRRNQAKLLLQEALFSKFTMKNANDRTSYKNIGQLPDFTIDDNAKPKDPGFKKNQSHRTKKDPANKDLIDALKAKKQFSASNKKKITKMLKSTIEKKINNSVLQNEFKKLRVNLELNILKDRENKKLLDVLLPRKRHNSNIKRVLEKSKNMLKRKYMHRVNACEKK</sequence>
<protein>
    <submittedName>
        <fullName evidence="2">Uncharacterized protein</fullName>
    </submittedName>
</protein>
<reference evidence="2" key="1">
    <citation type="submission" date="2023-07" db="EMBL/GenBank/DDBJ databases">
        <authorList>
            <consortium name="AG Swart"/>
            <person name="Singh M."/>
            <person name="Singh A."/>
            <person name="Seah K."/>
            <person name="Emmerich C."/>
        </authorList>
    </citation>
    <scope>NUCLEOTIDE SEQUENCE</scope>
    <source>
        <strain evidence="2">DP1</strain>
    </source>
</reference>
<comment type="caution">
    <text evidence="2">The sequence shown here is derived from an EMBL/GenBank/DDBJ whole genome shotgun (WGS) entry which is preliminary data.</text>
</comment>
<keyword evidence="3" id="KW-1185">Reference proteome</keyword>
<accession>A0AAD1X7V2</accession>
<evidence type="ECO:0000256" key="1">
    <source>
        <dbReference type="SAM" id="MobiDB-lite"/>
    </source>
</evidence>